<evidence type="ECO:0000313" key="1">
    <source>
        <dbReference type="EMBL" id="PWN25267.1"/>
    </source>
</evidence>
<accession>A0A316UIY2</accession>
<dbReference type="AlphaFoldDB" id="A0A316UIY2"/>
<dbReference type="Proteomes" id="UP000245884">
    <property type="component" value="Unassembled WGS sequence"/>
</dbReference>
<organism evidence="1 2">
    <name type="scientific">Jaminaea rosea</name>
    <dbReference type="NCBI Taxonomy" id="1569628"/>
    <lineage>
        <taxon>Eukaryota</taxon>
        <taxon>Fungi</taxon>
        <taxon>Dikarya</taxon>
        <taxon>Basidiomycota</taxon>
        <taxon>Ustilaginomycotina</taxon>
        <taxon>Exobasidiomycetes</taxon>
        <taxon>Microstromatales</taxon>
        <taxon>Microstromatales incertae sedis</taxon>
        <taxon>Jaminaea</taxon>
    </lineage>
</organism>
<evidence type="ECO:0000313" key="2">
    <source>
        <dbReference type="Proteomes" id="UP000245884"/>
    </source>
</evidence>
<proteinExistence type="predicted"/>
<gene>
    <name evidence="1" type="ORF">BDZ90DRAFT_234468</name>
</gene>
<dbReference type="OrthoDB" id="4863010at2759"/>
<dbReference type="STRING" id="1569628.A0A316UIY2"/>
<keyword evidence="2" id="KW-1185">Reference proteome</keyword>
<dbReference type="RefSeq" id="XP_025359879.1">
    <property type="nucleotide sequence ID" value="XM_025507031.1"/>
</dbReference>
<reference evidence="1 2" key="1">
    <citation type="journal article" date="2018" name="Mol. Biol. Evol.">
        <title>Broad Genomic Sampling Reveals a Smut Pathogenic Ancestry of the Fungal Clade Ustilaginomycotina.</title>
        <authorList>
            <person name="Kijpornyongpan T."/>
            <person name="Mondo S.J."/>
            <person name="Barry K."/>
            <person name="Sandor L."/>
            <person name="Lee J."/>
            <person name="Lipzen A."/>
            <person name="Pangilinan J."/>
            <person name="LaButti K."/>
            <person name="Hainaut M."/>
            <person name="Henrissat B."/>
            <person name="Grigoriev I.V."/>
            <person name="Spatafora J.W."/>
            <person name="Aime M.C."/>
        </authorList>
    </citation>
    <scope>NUCLEOTIDE SEQUENCE [LARGE SCALE GENOMIC DNA]</scope>
    <source>
        <strain evidence="1 2">MCA 5214</strain>
    </source>
</reference>
<protein>
    <submittedName>
        <fullName evidence="1">Uncharacterized protein</fullName>
    </submittedName>
</protein>
<sequence>MSTQSNNAGAAEPSSHFFTTRPALSALLRSLHSLSKTQEGADYIPGAAFPSNVDSPSDLAVFQDRLVALDEDKAQAVYMVLRAMNAQRIFEGGCECGTELGARRPVFARR</sequence>
<name>A0A316UIY2_9BASI</name>
<dbReference type="EMBL" id="KZ819677">
    <property type="protein sequence ID" value="PWN25267.1"/>
    <property type="molecule type" value="Genomic_DNA"/>
</dbReference>
<dbReference type="GeneID" id="37028854"/>